<dbReference type="EMBL" id="BGZK01000347">
    <property type="protein sequence ID" value="GBP38325.1"/>
    <property type="molecule type" value="Genomic_DNA"/>
</dbReference>
<dbReference type="Proteomes" id="UP000299102">
    <property type="component" value="Unassembled WGS sequence"/>
</dbReference>
<sequence>MKPPLIYVPRRREVAFLVGRRSQRRRSARPHARAPVSAYTLSPCRPPLAPHPTGRERCCRSIKTAASASRTCITNVPYGDFSLRITSVRPYDNQCSSLAHRFPLFHYIYVEAVMANDDSRRPLPGLRSA</sequence>
<name>A0A4C1VKS2_EUMVA</name>
<protein>
    <submittedName>
        <fullName evidence="1">Uncharacterized protein</fullName>
    </submittedName>
</protein>
<evidence type="ECO:0000313" key="2">
    <source>
        <dbReference type="Proteomes" id="UP000299102"/>
    </source>
</evidence>
<reference evidence="1 2" key="1">
    <citation type="journal article" date="2019" name="Commun. Biol.">
        <title>The bagworm genome reveals a unique fibroin gene that provides high tensile strength.</title>
        <authorList>
            <person name="Kono N."/>
            <person name="Nakamura H."/>
            <person name="Ohtoshi R."/>
            <person name="Tomita M."/>
            <person name="Numata K."/>
            <person name="Arakawa K."/>
        </authorList>
    </citation>
    <scope>NUCLEOTIDE SEQUENCE [LARGE SCALE GENOMIC DNA]</scope>
</reference>
<comment type="caution">
    <text evidence="1">The sequence shown here is derived from an EMBL/GenBank/DDBJ whole genome shotgun (WGS) entry which is preliminary data.</text>
</comment>
<keyword evidence="2" id="KW-1185">Reference proteome</keyword>
<organism evidence="1 2">
    <name type="scientific">Eumeta variegata</name>
    <name type="common">Bagworm moth</name>
    <name type="synonym">Eumeta japonica</name>
    <dbReference type="NCBI Taxonomy" id="151549"/>
    <lineage>
        <taxon>Eukaryota</taxon>
        <taxon>Metazoa</taxon>
        <taxon>Ecdysozoa</taxon>
        <taxon>Arthropoda</taxon>
        <taxon>Hexapoda</taxon>
        <taxon>Insecta</taxon>
        <taxon>Pterygota</taxon>
        <taxon>Neoptera</taxon>
        <taxon>Endopterygota</taxon>
        <taxon>Lepidoptera</taxon>
        <taxon>Glossata</taxon>
        <taxon>Ditrysia</taxon>
        <taxon>Tineoidea</taxon>
        <taxon>Psychidae</taxon>
        <taxon>Oiketicinae</taxon>
        <taxon>Eumeta</taxon>
    </lineage>
</organism>
<evidence type="ECO:0000313" key="1">
    <source>
        <dbReference type="EMBL" id="GBP38325.1"/>
    </source>
</evidence>
<gene>
    <name evidence="1" type="ORF">EVAR_36277_1</name>
</gene>
<accession>A0A4C1VKS2</accession>
<dbReference type="AlphaFoldDB" id="A0A4C1VKS2"/>
<proteinExistence type="predicted"/>